<reference evidence="1" key="1">
    <citation type="journal article" date="2021" name="New Phytol.">
        <title>Evolutionary innovations through gain and loss of genes in the ectomycorrhizal Boletales.</title>
        <authorList>
            <person name="Wu G."/>
            <person name="Miyauchi S."/>
            <person name="Morin E."/>
            <person name="Kuo A."/>
            <person name="Drula E."/>
            <person name="Varga T."/>
            <person name="Kohler A."/>
            <person name="Feng B."/>
            <person name="Cao Y."/>
            <person name="Lipzen A."/>
            <person name="Daum C."/>
            <person name="Hundley H."/>
            <person name="Pangilinan J."/>
            <person name="Johnson J."/>
            <person name="Barry K."/>
            <person name="LaButti K."/>
            <person name="Ng V."/>
            <person name="Ahrendt S."/>
            <person name="Min B."/>
            <person name="Choi I.G."/>
            <person name="Park H."/>
            <person name="Plett J.M."/>
            <person name="Magnuson J."/>
            <person name="Spatafora J.W."/>
            <person name="Nagy L.G."/>
            <person name="Henrissat B."/>
            <person name="Grigoriev I.V."/>
            <person name="Yang Z.L."/>
            <person name="Xu J."/>
            <person name="Martin F.M."/>
        </authorList>
    </citation>
    <scope>NUCLEOTIDE SEQUENCE</scope>
    <source>
        <strain evidence="1">KUC20120723A-06</strain>
    </source>
</reference>
<protein>
    <submittedName>
        <fullName evidence="1">Uncharacterized protein</fullName>
    </submittedName>
</protein>
<accession>A0ACB8BYW6</accession>
<comment type="caution">
    <text evidence="1">The sequence shown here is derived from an EMBL/GenBank/DDBJ whole genome shotgun (WGS) entry which is preliminary data.</text>
</comment>
<proteinExistence type="predicted"/>
<dbReference type="Proteomes" id="UP000790709">
    <property type="component" value="Unassembled WGS sequence"/>
</dbReference>
<evidence type="ECO:0000313" key="1">
    <source>
        <dbReference type="EMBL" id="KAH7930879.1"/>
    </source>
</evidence>
<sequence>MYHVNSGNPHKFAMLARDHGQCCMATDESLSEDAPQRDQNDMRSALRRDKCVGRPEQSDVYNKWFGQHFQPLCSDGAMEEGETYVCAKQGPCSWGLRFSRQNMLGSSLGLESSGC</sequence>
<dbReference type="EMBL" id="MU266329">
    <property type="protein sequence ID" value="KAH7930879.1"/>
    <property type="molecule type" value="Genomic_DNA"/>
</dbReference>
<evidence type="ECO:0000313" key="2">
    <source>
        <dbReference type="Proteomes" id="UP000790709"/>
    </source>
</evidence>
<gene>
    <name evidence="1" type="ORF">BV22DRAFT_40162</name>
</gene>
<organism evidence="1 2">
    <name type="scientific">Leucogyrophana mollusca</name>
    <dbReference type="NCBI Taxonomy" id="85980"/>
    <lineage>
        <taxon>Eukaryota</taxon>
        <taxon>Fungi</taxon>
        <taxon>Dikarya</taxon>
        <taxon>Basidiomycota</taxon>
        <taxon>Agaricomycotina</taxon>
        <taxon>Agaricomycetes</taxon>
        <taxon>Agaricomycetidae</taxon>
        <taxon>Boletales</taxon>
        <taxon>Boletales incertae sedis</taxon>
        <taxon>Leucogyrophana</taxon>
    </lineage>
</organism>
<name>A0ACB8BYW6_9AGAM</name>
<keyword evidence="2" id="KW-1185">Reference proteome</keyword>